<name>W4H846_APHAT</name>
<protein>
    <submittedName>
        <fullName evidence="2">Uncharacterized protein</fullName>
    </submittedName>
</protein>
<sequence>MSCTVLEEAFGRRMLDGTAEWSDVPEVIRSSFYVLHKSWRGYDKRLSRCEKSLAACLDRQARIELEQVQQSRRDALCMPLARGTPSENELRELQQKMSALKDELACKLDKVGFLTTMDGAMRVTHDEHTKHITEKLQAHSSRFETTLLKMKTVLSRKLVAVEEHSREAQASAAQHIQDQCRSLQDLQQHVSILDISRDNLQAADKSKMDRLSDIESCIMTLYRGFLGPGPDSAAASHSVKTLASTVPATLLQDILLQRNREILDSSVKQLTQTTTKMFQELREQLCAVQMNLREVESTVSTSSSVPTALPVSNALVKSSEPPKQQTHGNPVEVQFELLQEQAVKLSVQLKELQTIARSNNSHSPAMPTPSPTRTVLSGSSSCGCESQVHVNEKVLADHVNHNQDYATTPPAVPSMLDTKKLDLRHKRELSKARFDEVALRQKERLRGRQPPPGRKLD</sequence>
<accession>W4H846</accession>
<dbReference type="VEuPathDB" id="FungiDB:H257_01028"/>
<dbReference type="AlphaFoldDB" id="W4H846"/>
<dbReference type="GeneID" id="20803024"/>
<proteinExistence type="predicted"/>
<dbReference type="RefSeq" id="XP_009822327.1">
    <property type="nucleotide sequence ID" value="XM_009824025.1"/>
</dbReference>
<gene>
    <name evidence="2" type="ORF">H257_01028</name>
</gene>
<reference evidence="2" key="1">
    <citation type="submission" date="2013-12" db="EMBL/GenBank/DDBJ databases">
        <title>The Genome Sequence of Aphanomyces astaci APO3.</title>
        <authorList>
            <consortium name="The Broad Institute Genomics Platform"/>
            <person name="Russ C."/>
            <person name="Tyler B."/>
            <person name="van West P."/>
            <person name="Dieguez-Uribeondo J."/>
            <person name="Young S.K."/>
            <person name="Zeng Q."/>
            <person name="Gargeya S."/>
            <person name="Fitzgerald M."/>
            <person name="Abouelleil A."/>
            <person name="Alvarado L."/>
            <person name="Chapman S.B."/>
            <person name="Gainer-Dewar J."/>
            <person name="Goldberg J."/>
            <person name="Griggs A."/>
            <person name="Gujja S."/>
            <person name="Hansen M."/>
            <person name="Howarth C."/>
            <person name="Imamovic A."/>
            <person name="Ireland A."/>
            <person name="Larimer J."/>
            <person name="McCowan C."/>
            <person name="Murphy C."/>
            <person name="Pearson M."/>
            <person name="Poon T.W."/>
            <person name="Priest M."/>
            <person name="Roberts A."/>
            <person name="Saif S."/>
            <person name="Shea T."/>
            <person name="Sykes S."/>
            <person name="Wortman J."/>
            <person name="Nusbaum C."/>
            <person name="Birren B."/>
        </authorList>
    </citation>
    <scope>NUCLEOTIDE SEQUENCE [LARGE SCALE GENOMIC DNA]</scope>
    <source>
        <strain evidence="2">APO3</strain>
    </source>
</reference>
<organism evidence="2">
    <name type="scientific">Aphanomyces astaci</name>
    <name type="common">Crayfish plague agent</name>
    <dbReference type="NCBI Taxonomy" id="112090"/>
    <lineage>
        <taxon>Eukaryota</taxon>
        <taxon>Sar</taxon>
        <taxon>Stramenopiles</taxon>
        <taxon>Oomycota</taxon>
        <taxon>Saprolegniomycetes</taxon>
        <taxon>Saprolegniales</taxon>
        <taxon>Verrucalvaceae</taxon>
        <taxon>Aphanomyces</taxon>
    </lineage>
</organism>
<feature type="region of interest" description="Disordered" evidence="1">
    <location>
        <begin position="356"/>
        <end position="378"/>
    </location>
</feature>
<dbReference type="EMBL" id="KI913115">
    <property type="protein sequence ID" value="ETV87464.1"/>
    <property type="molecule type" value="Genomic_DNA"/>
</dbReference>
<evidence type="ECO:0000256" key="1">
    <source>
        <dbReference type="SAM" id="MobiDB-lite"/>
    </source>
</evidence>
<evidence type="ECO:0000313" key="2">
    <source>
        <dbReference type="EMBL" id="ETV87464.1"/>
    </source>
</evidence>
<dbReference type="OrthoDB" id="68617at2759"/>